<comment type="subcellular location">
    <subcellularLocation>
        <location evidence="1">Secreted</location>
    </subcellularLocation>
</comment>
<keyword evidence="11" id="KW-1185">Reference proteome</keyword>
<reference evidence="10" key="1">
    <citation type="journal article" date="2020" name="J Insects Food Feed">
        <title>The yellow mealworm (Tenebrio molitor) genome: a resource for the emerging insects as food and feed industry.</title>
        <authorList>
            <person name="Eriksson T."/>
            <person name="Andere A."/>
            <person name="Kelstrup H."/>
            <person name="Emery V."/>
            <person name="Picard C."/>
        </authorList>
    </citation>
    <scope>NUCLEOTIDE SEQUENCE</scope>
    <source>
        <strain evidence="10">Stoneville</strain>
        <tissue evidence="10">Whole head</tissue>
    </source>
</reference>
<name>A0A8J6HZI8_TENMO</name>
<dbReference type="SUPFAM" id="SSF50494">
    <property type="entry name" value="Trypsin-like serine proteases"/>
    <property type="match status" value="1"/>
</dbReference>
<dbReference type="InterPro" id="IPR043504">
    <property type="entry name" value="Peptidase_S1_PA_chymotrypsin"/>
</dbReference>
<evidence type="ECO:0000313" key="10">
    <source>
        <dbReference type="EMBL" id="KAH0822491.1"/>
    </source>
</evidence>
<dbReference type="SMART" id="SM00020">
    <property type="entry name" value="Tryp_SPc"/>
    <property type="match status" value="1"/>
</dbReference>
<evidence type="ECO:0000256" key="3">
    <source>
        <dbReference type="ARBA" id="ARBA00022670"/>
    </source>
</evidence>
<dbReference type="AlphaFoldDB" id="A0A8J6HZI8"/>
<evidence type="ECO:0000256" key="8">
    <source>
        <dbReference type="ARBA" id="ARBA00023157"/>
    </source>
</evidence>
<evidence type="ECO:0000259" key="9">
    <source>
        <dbReference type="PROSITE" id="PS50240"/>
    </source>
</evidence>
<evidence type="ECO:0000256" key="1">
    <source>
        <dbReference type="ARBA" id="ARBA00004613"/>
    </source>
</evidence>
<proteinExistence type="predicted"/>
<evidence type="ECO:0000256" key="5">
    <source>
        <dbReference type="ARBA" id="ARBA00022801"/>
    </source>
</evidence>
<dbReference type="PANTHER" id="PTHR24260">
    <property type="match status" value="1"/>
</dbReference>
<dbReference type="GO" id="GO:0005576">
    <property type="term" value="C:extracellular region"/>
    <property type="evidence" value="ECO:0007669"/>
    <property type="project" value="UniProtKB-SubCell"/>
</dbReference>
<reference evidence="10" key="2">
    <citation type="submission" date="2021-08" db="EMBL/GenBank/DDBJ databases">
        <authorList>
            <person name="Eriksson T."/>
        </authorList>
    </citation>
    <scope>NUCLEOTIDE SEQUENCE</scope>
    <source>
        <strain evidence="10">Stoneville</strain>
        <tissue evidence="10">Whole head</tissue>
    </source>
</reference>
<dbReference type="InterPro" id="IPR051333">
    <property type="entry name" value="CLIP_Serine_Protease"/>
</dbReference>
<keyword evidence="6" id="KW-0720">Serine protease</keyword>
<keyword evidence="8" id="KW-1015">Disulfide bond</keyword>
<accession>A0A8J6HZI8</accession>
<keyword evidence="5" id="KW-0378">Hydrolase</keyword>
<evidence type="ECO:0000256" key="2">
    <source>
        <dbReference type="ARBA" id="ARBA00022525"/>
    </source>
</evidence>
<dbReference type="Pfam" id="PF00089">
    <property type="entry name" value="Trypsin"/>
    <property type="match status" value="1"/>
</dbReference>
<gene>
    <name evidence="10" type="ORF">GEV33_000300</name>
</gene>
<dbReference type="PROSITE" id="PS50240">
    <property type="entry name" value="TRYPSIN_DOM"/>
    <property type="match status" value="1"/>
</dbReference>
<keyword evidence="7" id="KW-0865">Zymogen</keyword>
<dbReference type="InterPro" id="IPR001314">
    <property type="entry name" value="Peptidase_S1A"/>
</dbReference>
<dbReference type="Gene3D" id="2.40.10.10">
    <property type="entry name" value="Trypsin-like serine proteases"/>
    <property type="match status" value="2"/>
</dbReference>
<sequence>MPPRPLITHGQTTHEGEFPWHAALYHAKGIDLTYICGASLITRHHLITVAHCVTKRKSQETLDPGSLVVYLGKYYLKRWSNVGIQDKHVEKITVHPSYNAQSFTNDIAILKMHTPVEITNYVRPVCLWDEDLQLQAVVSKSGTVVGWGFDENGHVTEILTKAKMPIVSQETCIYSFPDFYSRFTSSKTYCAGFKNGTSVCNGDSGGGMVFPKTSSSSSNPVWQLRGLVSISVALQNQLKCDSSHYVVFTDVAKYLDWIRASLD</sequence>
<dbReference type="InterPro" id="IPR001254">
    <property type="entry name" value="Trypsin_dom"/>
</dbReference>
<evidence type="ECO:0000256" key="6">
    <source>
        <dbReference type="ARBA" id="ARBA00022825"/>
    </source>
</evidence>
<organism evidence="10 11">
    <name type="scientific">Tenebrio molitor</name>
    <name type="common">Yellow mealworm beetle</name>
    <dbReference type="NCBI Taxonomy" id="7067"/>
    <lineage>
        <taxon>Eukaryota</taxon>
        <taxon>Metazoa</taxon>
        <taxon>Ecdysozoa</taxon>
        <taxon>Arthropoda</taxon>
        <taxon>Hexapoda</taxon>
        <taxon>Insecta</taxon>
        <taxon>Pterygota</taxon>
        <taxon>Neoptera</taxon>
        <taxon>Endopterygota</taxon>
        <taxon>Coleoptera</taxon>
        <taxon>Polyphaga</taxon>
        <taxon>Cucujiformia</taxon>
        <taxon>Tenebrionidae</taxon>
        <taxon>Tenebrio</taxon>
    </lineage>
</organism>
<keyword evidence="4" id="KW-0732">Signal</keyword>
<evidence type="ECO:0000256" key="4">
    <source>
        <dbReference type="ARBA" id="ARBA00022729"/>
    </source>
</evidence>
<evidence type="ECO:0000256" key="7">
    <source>
        <dbReference type="ARBA" id="ARBA00023145"/>
    </source>
</evidence>
<dbReference type="EMBL" id="JABDTM020001818">
    <property type="protein sequence ID" value="KAH0822491.1"/>
    <property type="molecule type" value="Genomic_DNA"/>
</dbReference>
<protein>
    <recommendedName>
        <fullName evidence="9">Peptidase S1 domain-containing protein</fullName>
    </recommendedName>
</protein>
<dbReference type="InterPro" id="IPR009003">
    <property type="entry name" value="Peptidase_S1_PA"/>
</dbReference>
<dbReference type="FunFam" id="2.40.10.10:FF:000146">
    <property type="entry name" value="Serine protease 53"/>
    <property type="match status" value="1"/>
</dbReference>
<dbReference type="GO" id="GO:0004252">
    <property type="term" value="F:serine-type endopeptidase activity"/>
    <property type="evidence" value="ECO:0007669"/>
    <property type="project" value="InterPro"/>
</dbReference>
<dbReference type="Proteomes" id="UP000719412">
    <property type="component" value="Unassembled WGS sequence"/>
</dbReference>
<comment type="caution">
    <text evidence="10">The sequence shown here is derived from an EMBL/GenBank/DDBJ whole genome shotgun (WGS) entry which is preliminary data.</text>
</comment>
<evidence type="ECO:0000313" key="11">
    <source>
        <dbReference type="Proteomes" id="UP000719412"/>
    </source>
</evidence>
<dbReference type="PRINTS" id="PR00722">
    <property type="entry name" value="CHYMOTRYPSIN"/>
</dbReference>
<keyword evidence="2" id="KW-0964">Secreted</keyword>
<feature type="domain" description="Peptidase S1" evidence="9">
    <location>
        <begin position="7"/>
        <end position="263"/>
    </location>
</feature>
<dbReference type="GO" id="GO:0006508">
    <property type="term" value="P:proteolysis"/>
    <property type="evidence" value="ECO:0007669"/>
    <property type="project" value="UniProtKB-KW"/>
</dbReference>
<dbReference type="CDD" id="cd00190">
    <property type="entry name" value="Tryp_SPc"/>
    <property type="match status" value="1"/>
</dbReference>
<dbReference type="PANTHER" id="PTHR24260:SF143">
    <property type="entry name" value="SERINE PROTEASE GD-LIKE PROTEIN"/>
    <property type="match status" value="1"/>
</dbReference>
<keyword evidence="3" id="KW-0645">Protease</keyword>